<dbReference type="AlphaFoldDB" id="A0AAV7WAJ0"/>
<keyword evidence="3" id="KW-1185">Reference proteome</keyword>
<feature type="region of interest" description="Disordered" evidence="1">
    <location>
        <begin position="100"/>
        <end position="161"/>
    </location>
</feature>
<dbReference type="Proteomes" id="UP001066276">
    <property type="component" value="Chromosome 1_2"/>
</dbReference>
<sequence length="221" mass="23031">MVGVNVWGFSHNGIAARFVGSNVPGQQSSQFPLTKHRGTVGLHSALGSTVGEIAKGGVSNPSSSQSYKAGCSAVCVSSSLPLQCTYRIITGAIFEEVRTFSSDSQQRAPPTRVSSVGRAHTGAPSIPSRPTPLVRRVTTASPGSHPPIRNTEAGSSTSQVAILGPPVTDGVRRLASRTPLSLTASVYTAAFGQCHRGSLHVESSFKVSFCRMLCGPRAELV</sequence>
<protein>
    <submittedName>
        <fullName evidence="2">Uncharacterized protein</fullName>
    </submittedName>
</protein>
<evidence type="ECO:0000256" key="1">
    <source>
        <dbReference type="SAM" id="MobiDB-lite"/>
    </source>
</evidence>
<proteinExistence type="predicted"/>
<evidence type="ECO:0000313" key="3">
    <source>
        <dbReference type="Proteomes" id="UP001066276"/>
    </source>
</evidence>
<dbReference type="EMBL" id="JANPWB010000002">
    <property type="protein sequence ID" value="KAJ1209711.1"/>
    <property type="molecule type" value="Genomic_DNA"/>
</dbReference>
<name>A0AAV7WAJ0_PLEWA</name>
<organism evidence="2 3">
    <name type="scientific">Pleurodeles waltl</name>
    <name type="common">Iberian ribbed newt</name>
    <dbReference type="NCBI Taxonomy" id="8319"/>
    <lineage>
        <taxon>Eukaryota</taxon>
        <taxon>Metazoa</taxon>
        <taxon>Chordata</taxon>
        <taxon>Craniata</taxon>
        <taxon>Vertebrata</taxon>
        <taxon>Euteleostomi</taxon>
        <taxon>Amphibia</taxon>
        <taxon>Batrachia</taxon>
        <taxon>Caudata</taxon>
        <taxon>Salamandroidea</taxon>
        <taxon>Salamandridae</taxon>
        <taxon>Pleurodelinae</taxon>
        <taxon>Pleurodeles</taxon>
    </lineage>
</organism>
<accession>A0AAV7WAJ0</accession>
<reference evidence="2" key="1">
    <citation type="journal article" date="2022" name="bioRxiv">
        <title>Sequencing and chromosome-scale assembly of the giantPleurodeles waltlgenome.</title>
        <authorList>
            <person name="Brown T."/>
            <person name="Elewa A."/>
            <person name="Iarovenko S."/>
            <person name="Subramanian E."/>
            <person name="Araus A.J."/>
            <person name="Petzold A."/>
            <person name="Susuki M."/>
            <person name="Suzuki K.-i.T."/>
            <person name="Hayashi T."/>
            <person name="Toyoda A."/>
            <person name="Oliveira C."/>
            <person name="Osipova E."/>
            <person name="Leigh N.D."/>
            <person name="Simon A."/>
            <person name="Yun M.H."/>
        </authorList>
    </citation>
    <scope>NUCLEOTIDE SEQUENCE</scope>
    <source>
        <strain evidence="2">20211129_DDA</strain>
        <tissue evidence="2">Liver</tissue>
    </source>
</reference>
<gene>
    <name evidence="2" type="ORF">NDU88_005084</name>
</gene>
<comment type="caution">
    <text evidence="2">The sequence shown here is derived from an EMBL/GenBank/DDBJ whole genome shotgun (WGS) entry which is preliminary data.</text>
</comment>
<evidence type="ECO:0000313" key="2">
    <source>
        <dbReference type="EMBL" id="KAJ1209711.1"/>
    </source>
</evidence>
<feature type="compositionally biased region" description="Polar residues" evidence="1">
    <location>
        <begin position="100"/>
        <end position="114"/>
    </location>
</feature>